<protein>
    <submittedName>
        <fullName evidence="1">Uncharacterized protein</fullName>
    </submittedName>
</protein>
<dbReference type="AlphaFoldDB" id="A0A645F056"/>
<reference evidence="1" key="1">
    <citation type="submission" date="2019-08" db="EMBL/GenBank/DDBJ databases">
        <authorList>
            <person name="Kucharzyk K."/>
            <person name="Murdoch R.W."/>
            <person name="Higgins S."/>
            <person name="Loffler F."/>
        </authorList>
    </citation>
    <scope>NUCLEOTIDE SEQUENCE</scope>
</reference>
<proteinExistence type="predicted"/>
<gene>
    <name evidence="1" type="ORF">SDC9_154139</name>
</gene>
<dbReference type="EMBL" id="VSSQ01052830">
    <property type="protein sequence ID" value="MPN06882.1"/>
    <property type="molecule type" value="Genomic_DNA"/>
</dbReference>
<organism evidence="1">
    <name type="scientific">bioreactor metagenome</name>
    <dbReference type="NCBI Taxonomy" id="1076179"/>
    <lineage>
        <taxon>unclassified sequences</taxon>
        <taxon>metagenomes</taxon>
        <taxon>ecological metagenomes</taxon>
    </lineage>
</organism>
<evidence type="ECO:0000313" key="1">
    <source>
        <dbReference type="EMBL" id="MPN06882.1"/>
    </source>
</evidence>
<accession>A0A645F056</accession>
<name>A0A645F056_9ZZZZ</name>
<sequence length="104" mass="12033">MNAAHQPHLFSLDYERSLRAAFEYDEFRDAATNFLPSAVNLFSTFKVPFLMIAKSASKPLSQDLSVKIRQMRQALPRRYRKDLDELRLFFRLGGLDADPFGGKY</sequence>
<comment type="caution">
    <text evidence="1">The sequence shown here is derived from an EMBL/GenBank/DDBJ whole genome shotgun (WGS) entry which is preliminary data.</text>
</comment>